<evidence type="ECO:0000256" key="3">
    <source>
        <dbReference type="ARBA" id="ARBA00022490"/>
    </source>
</evidence>
<dbReference type="EMBL" id="UZAI01018764">
    <property type="protein sequence ID" value="VDP40022.1"/>
    <property type="molecule type" value="Genomic_DNA"/>
</dbReference>
<dbReference type="InterPro" id="IPR047178">
    <property type="entry name" value="JIP1_scaffold"/>
</dbReference>
<proteinExistence type="predicted"/>
<keyword evidence="5" id="KW-1185">Reference proteome</keyword>
<sequence length="97" mass="11431">QVRARYEYIPKQADELELHVDDIIQVLDRNLPDDGWWRGRNMRTNLIGIFPDNFVAPINGTNKELDESKLQVCMTSVLLIETFLQSVLFTSDHFYFR</sequence>
<organism evidence="4 5">
    <name type="scientific">Schistosoma margrebowiei</name>
    <dbReference type="NCBI Taxonomy" id="48269"/>
    <lineage>
        <taxon>Eukaryota</taxon>
        <taxon>Metazoa</taxon>
        <taxon>Spiralia</taxon>
        <taxon>Lophotrochozoa</taxon>
        <taxon>Platyhelminthes</taxon>
        <taxon>Trematoda</taxon>
        <taxon>Digenea</taxon>
        <taxon>Strigeidida</taxon>
        <taxon>Schistosomatoidea</taxon>
        <taxon>Schistosomatidae</taxon>
        <taxon>Schistosoma</taxon>
    </lineage>
</organism>
<dbReference type="AlphaFoldDB" id="A0A183MZU5"/>
<dbReference type="Proteomes" id="UP000277204">
    <property type="component" value="Unassembled WGS sequence"/>
</dbReference>
<dbReference type="SMART" id="SM00326">
    <property type="entry name" value="SH3"/>
    <property type="match status" value="1"/>
</dbReference>
<dbReference type="GO" id="GO:0008432">
    <property type="term" value="F:JUN kinase binding"/>
    <property type="evidence" value="ECO:0007669"/>
    <property type="project" value="TreeGrafter"/>
</dbReference>
<dbReference type="PANTHER" id="PTHR47437:SF2">
    <property type="entry name" value="C-JUN-AMINO-TERMINAL KINASE-INTERACTING PROTEIN 2"/>
    <property type="match status" value="1"/>
</dbReference>
<evidence type="ECO:0000256" key="1">
    <source>
        <dbReference type="ARBA" id="ARBA00004496"/>
    </source>
</evidence>
<accession>A0A183MZU5</accession>
<dbReference type="PROSITE" id="PS50002">
    <property type="entry name" value="SH3"/>
    <property type="match status" value="1"/>
</dbReference>
<name>A0A183MZU5_9TREM</name>
<dbReference type="GO" id="GO:0005078">
    <property type="term" value="F:MAP-kinase scaffold activity"/>
    <property type="evidence" value="ECO:0007669"/>
    <property type="project" value="TreeGrafter"/>
</dbReference>
<dbReference type="PANTHER" id="PTHR47437">
    <property type="entry name" value="JNK-INTERACTING PROTEIN 1-LIKE PROTEIN"/>
    <property type="match status" value="1"/>
</dbReference>
<protein>
    <submittedName>
        <fullName evidence="4">Uncharacterized protein</fullName>
    </submittedName>
</protein>
<gene>
    <name evidence="4" type="ORF">SMRZ_LOCUS21570</name>
</gene>
<comment type="subcellular location">
    <subcellularLocation>
        <location evidence="1">Cytoplasm</location>
    </subcellularLocation>
</comment>
<dbReference type="GO" id="GO:0046328">
    <property type="term" value="P:regulation of JNK cascade"/>
    <property type="evidence" value="ECO:0007669"/>
    <property type="project" value="InterPro"/>
</dbReference>
<dbReference type="InterPro" id="IPR036028">
    <property type="entry name" value="SH3-like_dom_sf"/>
</dbReference>
<evidence type="ECO:0000313" key="5">
    <source>
        <dbReference type="Proteomes" id="UP000277204"/>
    </source>
</evidence>
<reference evidence="4 5" key="1">
    <citation type="submission" date="2018-11" db="EMBL/GenBank/DDBJ databases">
        <authorList>
            <consortium name="Pathogen Informatics"/>
        </authorList>
    </citation>
    <scope>NUCLEOTIDE SEQUENCE [LARGE SCALE GENOMIC DNA]</scope>
    <source>
        <strain evidence="4 5">Zambia</strain>
    </source>
</reference>
<feature type="non-terminal residue" evidence="4">
    <location>
        <position position="1"/>
    </location>
</feature>
<dbReference type="Pfam" id="PF00018">
    <property type="entry name" value="SH3_1"/>
    <property type="match status" value="1"/>
</dbReference>
<dbReference type="Gene3D" id="2.30.30.40">
    <property type="entry name" value="SH3 Domains"/>
    <property type="match status" value="1"/>
</dbReference>
<dbReference type="SUPFAM" id="SSF50044">
    <property type="entry name" value="SH3-domain"/>
    <property type="match status" value="1"/>
</dbReference>
<keyword evidence="2" id="KW-0728">SH3 domain</keyword>
<dbReference type="InterPro" id="IPR001452">
    <property type="entry name" value="SH3_domain"/>
</dbReference>
<evidence type="ECO:0000313" key="4">
    <source>
        <dbReference type="EMBL" id="VDP40022.1"/>
    </source>
</evidence>
<dbReference type="STRING" id="48269.A0A183MZU5"/>
<keyword evidence="3" id="KW-0963">Cytoplasm</keyword>
<dbReference type="GO" id="GO:0007254">
    <property type="term" value="P:JNK cascade"/>
    <property type="evidence" value="ECO:0007669"/>
    <property type="project" value="TreeGrafter"/>
</dbReference>
<dbReference type="PRINTS" id="PR00452">
    <property type="entry name" value="SH3DOMAIN"/>
</dbReference>
<dbReference type="GO" id="GO:0005737">
    <property type="term" value="C:cytoplasm"/>
    <property type="evidence" value="ECO:0007669"/>
    <property type="project" value="UniProtKB-SubCell"/>
</dbReference>
<evidence type="ECO:0000256" key="2">
    <source>
        <dbReference type="ARBA" id="ARBA00022443"/>
    </source>
</evidence>